<organism evidence="2 3">
    <name type="scientific">Taxus chinensis</name>
    <name type="common">Chinese yew</name>
    <name type="synonym">Taxus wallichiana var. chinensis</name>
    <dbReference type="NCBI Taxonomy" id="29808"/>
    <lineage>
        <taxon>Eukaryota</taxon>
        <taxon>Viridiplantae</taxon>
        <taxon>Streptophyta</taxon>
        <taxon>Embryophyta</taxon>
        <taxon>Tracheophyta</taxon>
        <taxon>Spermatophyta</taxon>
        <taxon>Pinopsida</taxon>
        <taxon>Pinidae</taxon>
        <taxon>Conifers II</taxon>
        <taxon>Cupressales</taxon>
        <taxon>Taxaceae</taxon>
        <taxon>Taxus</taxon>
    </lineage>
</organism>
<keyword evidence="3" id="KW-1185">Reference proteome</keyword>
<accession>A0AA38FFD6</accession>
<protein>
    <submittedName>
        <fullName evidence="2">Uncharacterized protein</fullName>
    </submittedName>
</protein>
<gene>
    <name evidence="2" type="ORF">KI387_030793</name>
</gene>
<feature type="region of interest" description="Disordered" evidence="1">
    <location>
        <begin position="14"/>
        <end position="85"/>
    </location>
</feature>
<dbReference type="Proteomes" id="UP000824469">
    <property type="component" value="Unassembled WGS sequence"/>
</dbReference>
<dbReference type="EMBL" id="JAHRHJ020000010">
    <property type="protein sequence ID" value="KAH9299111.1"/>
    <property type="molecule type" value="Genomic_DNA"/>
</dbReference>
<evidence type="ECO:0000313" key="2">
    <source>
        <dbReference type="EMBL" id="KAH9299111.1"/>
    </source>
</evidence>
<sequence>MGCIRSKQAYVLDYTEESPKGKGSNRSSSRWLAKEEEENARVNRSNNAGAALTEPRKLTGKSPGGSFGEDKSRIARRRKKKKKDENILPDLLVESDLMISSFLMSNLPNHMEAEQVAAGWPAWLTAVAGEAIKGWIPRKADSFEKLYK</sequence>
<feature type="non-terminal residue" evidence="2">
    <location>
        <position position="148"/>
    </location>
</feature>
<evidence type="ECO:0000313" key="3">
    <source>
        <dbReference type="Proteomes" id="UP000824469"/>
    </source>
</evidence>
<name>A0AA38FFD6_TAXCH</name>
<dbReference type="AlphaFoldDB" id="A0AA38FFD6"/>
<reference evidence="2 3" key="1">
    <citation type="journal article" date="2021" name="Nat. Plants">
        <title>The Taxus genome provides insights into paclitaxel biosynthesis.</title>
        <authorList>
            <person name="Xiong X."/>
            <person name="Gou J."/>
            <person name="Liao Q."/>
            <person name="Li Y."/>
            <person name="Zhou Q."/>
            <person name="Bi G."/>
            <person name="Li C."/>
            <person name="Du R."/>
            <person name="Wang X."/>
            <person name="Sun T."/>
            <person name="Guo L."/>
            <person name="Liang H."/>
            <person name="Lu P."/>
            <person name="Wu Y."/>
            <person name="Zhang Z."/>
            <person name="Ro D.K."/>
            <person name="Shang Y."/>
            <person name="Huang S."/>
            <person name="Yan J."/>
        </authorList>
    </citation>
    <scope>NUCLEOTIDE SEQUENCE [LARGE SCALE GENOMIC DNA]</scope>
    <source>
        <strain evidence="2">Ta-2019</strain>
    </source>
</reference>
<evidence type="ECO:0000256" key="1">
    <source>
        <dbReference type="SAM" id="MobiDB-lite"/>
    </source>
</evidence>
<dbReference type="OMA" id="CAKEAYI"/>
<proteinExistence type="predicted"/>
<comment type="caution">
    <text evidence="2">The sequence shown here is derived from an EMBL/GenBank/DDBJ whole genome shotgun (WGS) entry which is preliminary data.</text>
</comment>